<evidence type="ECO:0000313" key="3">
    <source>
        <dbReference type="Proteomes" id="UP000541058"/>
    </source>
</evidence>
<feature type="non-terminal residue" evidence="2">
    <location>
        <position position="1"/>
    </location>
</feature>
<organism evidence="2 3">
    <name type="scientific">Globicatella sulfidifaciens</name>
    <dbReference type="NCBI Taxonomy" id="136093"/>
    <lineage>
        <taxon>Bacteria</taxon>
        <taxon>Bacillati</taxon>
        <taxon>Bacillota</taxon>
        <taxon>Bacilli</taxon>
        <taxon>Lactobacillales</taxon>
        <taxon>Aerococcaceae</taxon>
        <taxon>Globicatella</taxon>
    </lineage>
</organism>
<gene>
    <name evidence="2" type="ORF">GX355_04400</name>
</gene>
<dbReference type="RefSeq" id="WP_276647403.1">
    <property type="nucleotide sequence ID" value="NZ_JAAYSM010000134.1"/>
</dbReference>
<dbReference type="EMBL" id="JAAYSM010000134">
    <property type="protein sequence ID" value="NLJ18083.1"/>
    <property type="molecule type" value="Genomic_DNA"/>
</dbReference>
<dbReference type="InterPro" id="IPR038765">
    <property type="entry name" value="Papain-like_cys_pep_sf"/>
</dbReference>
<dbReference type="Proteomes" id="UP000541058">
    <property type="component" value="Unassembled WGS sequence"/>
</dbReference>
<name>A0A7X8C3C8_9LACT</name>
<sequence>ADDLYNRLMSSNSVSGRWNLAQEFKAKFPYDSRLQKAIDFAVNSNLNYAQNKHRAGDYKTATSYYDRLLSAQESFNLSDQKIKNIKLDRDAASNGQALKSQTPSPPRVHSDKLKAVLNEGRKWIGTKMYSDGHKYMIDTYNNQPNLPRNMKMAYQYHWCDVFISFLGIETGTTDIIGSEAYVPFHMQFFMNKGQWIEDGTIKPQPGDIVFINWYVPSQPNNAVPGHLALVENVYDNHFTTIDGNIKVDGVPQVVRREVKFGERIIRGFARPQYK</sequence>
<dbReference type="SUPFAM" id="SSF54001">
    <property type="entry name" value="Cysteine proteinases"/>
    <property type="match status" value="1"/>
</dbReference>
<reference evidence="2 3" key="1">
    <citation type="journal article" date="2020" name="Biotechnol. Biofuels">
        <title>New insights from the biogas microbiome by comprehensive genome-resolved metagenomics of nearly 1600 species originating from multiple anaerobic digesters.</title>
        <authorList>
            <person name="Campanaro S."/>
            <person name="Treu L."/>
            <person name="Rodriguez-R L.M."/>
            <person name="Kovalovszki A."/>
            <person name="Ziels R.M."/>
            <person name="Maus I."/>
            <person name="Zhu X."/>
            <person name="Kougias P.G."/>
            <person name="Basile A."/>
            <person name="Luo G."/>
            <person name="Schluter A."/>
            <person name="Konstantinidis K.T."/>
            <person name="Angelidaki I."/>
        </authorList>
    </citation>
    <scope>NUCLEOTIDE SEQUENCE [LARGE SCALE GENOMIC DNA]</scope>
    <source>
        <strain evidence="2">AS23ysBPME_34</strain>
    </source>
</reference>
<proteinExistence type="predicted"/>
<dbReference type="Pfam" id="PF05257">
    <property type="entry name" value="CHAP"/>
    <property type="match status" value="1"/>
</dbReference>
<accession>A0A7X8C3C8</accession>
<dbReference type="InterPro" id="IPR007921">
    <property type="entry name" value="CHAP_dom"/>
</dbReference>
<protein>
    <submittedName>
        <fullName evidence="2">CHAP domain-containing protein</fullName>
    </submittedName>
</protein>
<evidence type="ECO:0000259" key="1">
    <source>
        <dbReference type="Pfam" id="PF05257"/>
    </source>
</evidence>
<feature type="domain" description="Peptidase C51" evidence="1">
    <location>
        <begin position="155"/>
        <end position="244"/>
    </location>
</feature>
<comment type="caution">
    <text evidence="2">The sequence shown here is derived from an EMBL/GenBank/DDBJ whole genome shotgun (WGS) entry which is preliminary data.</text>
</comment>
<dbReference type="AlphaFoldDB" id="A0A7X8C3C8"/>
<evidence type="ECO:0000313" key="2">
    <source>
        <dbReference type="EMBL" id="NLJ18083.1"/>
    </source>
</evidence>